<proteinExistence type="predicted"/>
<dbReference type="Gene3D" id="3.10.450.40">
    <property type="match status" value="1"/>
</dbReference>
<dbReference type="RefSeq" id="WP_016257161.1">
    <property type="nucleotide sequence ID" value="NZ_CP045152.1"/>
</dbReference>
<reference evidence="1" key="1">
    <citation type="submission" date="2015-06" db="EMBL/GenBank/DDBJ databases">
        <title>Complete cryptic plasmid (pTP33) assembly of Yersinia pestis biovar Medievalis strain I-2638.</title>
        <authorList>
            <person name="Afanas'ev M.V."/>
            <person name="Tokmakova E.G."/>
            <person name="Polovinkina V.S."/>
            <person name="Sidorova E.A."/>
            <person name="Sinkov V.V."/>
            <person name="Balakhonov S.V."/>
        </authorList>
    </citation>
    <scope>NUCLEOTIDE SEQUENCE</scope>
    <source>
        <strain evidence="1">I-2638</strain>
        <plasmid evidence="1">pTP33</plasmid>
    </source>
</reference>
<accession>A0A5P8YMF1</accession>
<dbReference type="EMBL" id="KT020860">
    <property type="protein sequence ID" value="AKT73173.1"/>
    <property type="molecule type" value="Genomic_DNA"/>
</dbReference>
<organism evidence="1">
    <name type="scientific">Yersinia pestis</name>
    <dbReference type="NCBI Taxonomy" id="632"/>
    <lineage>
        <taxon>Bacteria</taxon>
        <taxon>Pseudomonadati</taxon>
        <taxon>Pseudomonadota</taxon>
        <taxon>Gammaproteobacteria</taxon>
        <taxon>Enterobacterales</taxon>
        <taxon>Yersiniaceae</taxon>
        <taxon>Yersinia</taxon>
    </lineage>
</organism>
<accession>A0A0K1H0P4</accession>
<evidence type="ECO:0000313" key="1">
    <source>
        <dbReference type="EMBL" id="AKT73173.1"/>
    </source>
</evidence>
<dbReference type="InterPro" id="IPR020288">
    <property type="entry name" value="Sheath_initiator"/>
</dbReference>
<keyword evidence="1" id="KW-0614">Plasmid</keyword>
<protein>
    <submittedName>
        <fullName evidence="1">Phage-related protein</fullName>
    </submittedName>
</protein>
<geneLocation type="plasmid" evidence="1">
    <name>pTP33</name>
</geneLocation>
<name>A0A0K1H0P4_YERPE</name>
<dbReference type="AlphaFoldDB" id="A0A0K1H0P4"/>
<dbReference type="SUPFAM" id="SSF160719">
    <property type="entry name" value="gpW/gp25-like"/>
    <property type="match status" value="1"/>
</dbReference>
<sequence length="120" mass="13751">MRVRRLDENHDWTFGKGRANYAQESEAIRQCVMTRLLSLYGDWFQNPDAGVRWFDYLAKNPDLRSLEVELKGVVLNTEGVVELVEFALSLNSDTRKLTVSLAYIDIYDSTQGVTVDAPDY</sequence>
<dbReference type="Pfam" id="PF10934">
    <property type="entry name" value="Sheath_initiator"/>
    <property type="match status" value="1"/>
</dbReference>